<feature type="transmembrane region" description="Helical" evidence="2">
    <location>
        <begin position="333"/>
        <end position="354"/>
    </location>
</feature>
<keyword evidence="5" id="KW-1185">Reference proteome</keyword>
<evidence type="ECO:0000313" key="6">
    <source>
        <dbReference type="Proteomes" id="UP000671910"/>
    </source>
</evidence>
<dbReference type="RefSeq" id="WP_166338240.1">
    <property type="nucleotide sequence ID" value="NZ_CP072829.1"/>
</dbReference>
<accession>A0A9E6SUH2</accession>
<name>A0A9E6SUH2_9ACTN</name>
<feature type="transmembrane region" description="Helical" evidence="2">
    <location>
        <begin position="110"/>
        <end position="129"/>
    </location>
</feature>
<feature type="transmembrane region" description="Helical" evidence="2">
    <location>
        <begin position="521"/>
        <end position="539"/>
    </location>
</feature>
<dbReference type="InterPro" id="IPR046671">
    <property type="entry name" value="DUF6541"/>
</dbReference>
<organism evidence="4 6">
    <name type="scientific">Xiamenia xianingshaonis</name>
    <dbReference type="NCBI Taxonomy" id="2682776"/>
    <lineage>
        <taxon>Bacteria</taxon>
        <taxon>Bacillati</taxon>
        <taxon>Actinomycetota</taxon>
        <taxon>Coriobacteriia</taxon>
        <taxon>Eggerthellales</taxon>
        <taxon>Eggerthellaceae</taxon>
        <taxon>Xiamenia</taxon>
    </lineage>
</organism>
<dbReference type="Pfam" id="PF20176">
    <property type="entry name" value="DUF6541"/>
    <property type="match status" value="1"/>
</dbReference>
<feature type="transmembrane region" description="Helical" evidence="2">
    <location>
        <begin position="252"/>
        <end position="270"/>
    </location>
</feature>
<reference evidence="3 5" key="1">
    <citation type="submission" date="2019-11" db="EMBL/GenBank/DDBJ databases">
        <title>Eggerthellaceae novel genus isolated from the rectal contents of marmort.</title>
        <authorList>
            <person name="Zhang G."/>
        </authorList>
    </citation>
    <scope>NUCLEOTIDE SEQUENCE [LARGE SCALE GENOMIC DNA]</scope>
    <source>
        <strain evidence="5">zg-886</strain>
        <strain evidence="3">Zg-886</strain>
    </source>
</reference>
<feature type="transmembrane region" description="Helical" evidence="2">
    <location>
        <begin position="411"/>
        <end position="430"/>
    </location>
</feature>
<feature type="transmembrane region" description="Helical" evidence="2">
    <location>
        <begin position="450"/>
        <end position="471"/>
    </location>
</feature>
<feature type="transmembrane region" description="Helical" evidence="2">
    <location>
        <begin position="229"/>
        <end position="246"/>
    </location>
</feature>
<keyword evidence="2" id="KW-1133">Transmembrane helix</keyword>
<dbReference type="KEGG" id="ebz:J7S26_00800"/>
<dbReference type="EMBL" id="WPCR01000001">
    <property type="protein sequence ID" value="NHM13417.1"/>
    <property type="molecule type" value="Genomic_DNA"/>
</dbReference>
<evidence type="ECO:0000313" key="3">
    <source>
        <dbReference type="EMBL" id="NHM13417.1"/>
    </source>
</evidence>
<evidence type="ECO:0000313" key="4">
    <source>
        <dbReference type="EMBL" id="QTU84503.1"/>
    </source>
</evidence>
<evidence type="ECO:0000256" key="1">
    <source>
        <dbReference type="SAM" id="MobiDB-lite"/>
    </source>
</evidence>
<reference evidence="4" key="2">
    <citation type="submission" date="2021-04" db="EMBL/GenBank/DDBJ databases">
        <title>Novel species in family Eggerthellaceae.</title>
        <authorList>
            <person name="Zhang G."/>
        </authorList>
    </citation>
    <scope>NUCLEOTIDE SEQUENCE</scope>
    <source>
        <strain evidence="4">Zg-886</strain>
    </source>
</reference>
<feature type="transmembrane region" description="Helical" evidence="2">
    <location>
        <begin position="65"/>
        <end position="84"/>
    </location>
</feature>
<keyword evidence="2" id="KW-0812">Transmembrane</keyword>
<dbReference type="Proteomes" id="UP000636394">
    <property type="component" value="Unassembled WGS sequence"/>
</dbReference>
<dbReference type="Proteomes" id="UP000671910">
    <property type="component" value="Chromosome"/>
</dbReference>
<feature type="transmembrane region" description="Helical" evidence="2">
    <location>
        <begin position="200"/>
        <end position="222"/>
    </location>
</feature>
<dbReference type="EMBL" id="CP072829">
    <property type="protein sequence ID" value="QTU84503.1"/>
    <property type="molecule type" value="Genomic_DNA"/>
</dbReference>
<keyword evidence="2" id="KW-0472">Membrane</keyword>
<feature type="transmembrane region" description="Helical" evidence="2">
    <location>
        <begin position="33"/>
        <end position="53"/>
    </location>
</feature>
<feature type="transmembrane region" description="Helical" evidence="2">
    <location>
        <begin position="303"/>
        <end position="321"/>
    </location>
</feature>
<dbReference type="AlphaFoldDB" id="A0A9E6SUH2"/>
<feature type="region of interest" description="Disordered" evidence="1">
    <location>
        <begin position="485"/>
        <end position="511"/>
    </location>
</feature>
<feature type="transmembrane region" description="Helical" evidence="2">
    <location>
        <begin position="6"/>
        <end position="24"/>
    </location>
</feature>
<evidence type="ECO:0000256" key="2">
    <source>
        <dbReference type="SAM" id="Phobius"/>
    </source>
</evidence>
<sequence>MEPVLIAAVLVCFVVVFAPGYLCLQGLLRRHDVAFACAPLVTLPLLTLLGVAFDAAGASLPGAALFGAALLAGVGLGAAGQLSWRARGAHARPRFSPAALNLPPDLGKFLALYALAALVVTTVVLLVNLDGASSFARRDDSTVHLSYVRAFLDTGRFSTLSASSFLDAGSPGGYYPAAWHVVTAVTASLLSNNVALATNALAVVCIAAVLPWGLCLLHAALFDHDRRTLAWGALVAVAFSAFPWSFLVKGQLLPNLLSFSLIPATMFLLVSSVKTRRGEGKAELALLTFAGVVAIALCHPNGVFALGIWAVAFLASAVLCSQAPALRSKPRRWALAACLIVGACALWYVCYRLPFFQGVVGYEQENVLTLPRAILGGLSFMFAKWGGLQPFLSVVVLIGIIDTVRKRRLRWLSISFAAALGIYVASAALSGEVRHILSGFWYTDHYRTGAMTALFAIPLAALGTSCLAAFFTSLAQKAQRRLQTQKAAPDNDADAQRHGGESGETDGAAEGRGGARASKGCRIAGCLATLCLFGVVQFLPGSIPVSDQMISMGLPRIAASLKALYSWDDIYTADEQAFVQEALARIDGESLVANVPQDGSAWAYGTDGIDVLFRRCADNGSNDLPPETNELIRTRLDKAATDPAVQAAVRDYGIRYVLLLDEASGTDRTVTDKRYTPENWAGIEGVTEETPGFKLLMSEGDMHLYEIEAAG</sequence>
<protein>
    <submittedName>
        <fullName evidence="4">Uncharacterized protein</fullName>
    </submittedName>
</protein>
<feature type="transmembrane region" description="Helical" evidence="2">
    <location>
        <begin position="282"/>
        <end position="297"/>
    </location>
</feature>
<proteinExistence type="predicted"/>
<evidence type="ECO:0000313" key="5">
    <source>
        <dbReference type="Proteomes" id="UP000636394"/>
    </source>
</evidence>
<feature type="transmembrane region" description="Helical" evidence="2">
    <location>
        <begin position="374"/>
        <end position="399"/>
    </location>
</feature>
<gene>
    <name evidence="3" type="ORF">GMI68_01300</name>
    <name evidence="4" type="ORF">J7S26_00800</name>
</gene>